<keyword evidence="1 4" id="KW-0489">Methyltransferase</keyword>
<gene>
    <name evidence="4" type="ORF">SAMN05878391_0368</name>
</gene>
<accession>A0A285U986</accession>
<proteinExistence type="predicted"/>
<dbReference type="GO" id="GO:0008757">
    <property type="term" value="F:S-adenosylmethionine-dependent methyltransferase activity"/>
    <property type="evidence" value="ECO:0007669"/>
    <property type="project" value="TreeGrafter"/>
</dbReference>
<dbReference type="Pfam" id="PF01596">
    <property type="entry name" value="Methyltransf_3"/>
    <property type="match status" value="1"/>
</dbReference>
<dbReference type="EMBL" id="OBQF01000001">
    <property type="protein sequence ID" value="SOC38303.1"/>
    <property type="molecule type" value="Genomic_DNA"/>
</dbReference>
<dbReference type="PANTHER" id="PTHR10509:SF14">
    <property type="entry name" value="CAFFEOYL-COA O-METHYLTRANSFERASE 3-RELATED"/>
    <property type="match status" value="1"/>
</dbReference>
<name>A0A285U986_9STAP</name>
<keyword evidence="2 4" id="KW-0808">Transferase</keyword>
<protein>
    <submittedName>
        <fullName evidence="4">Predicted O-methyltransferase YrrM</fullName>
    </submittedName>
</protein>
<dbReference type="Proteomes" id="UP000219412">
    <property type="component" value="Unassembled WGS sequence"/>
</dbReference>
<dbReference type="OrthoDB" id="9799672at2"/>
<dbReference type="GO" id="GO:0008171">
    <property type="term" value="F:O-methyltransferase activity"/>
    <property type="evidence" value="ECO:0007669"/>
    <property type="project" value="InterPro"/>
</dbReference>
<evidence type="ECO:0000256" key="2">
    <source>
        <dbReference type="ARBA" id="ARBA00022679"/>
    </source>
</evidence>
<dbReference type="InterPro" id="IPR050362">
    <property type="entry name" value="Cation-dep_OMT"/>
</dbReference>
<dbReference type="CDD" id="cd02440">
    <property type="entry name" value="AdoMet_MTases"/>
    <property type="match status" value="1"/>
</dbReference>
<dbReference type="PANTHER" id="PTHR10509">
    <property type="entry name" value="O-METHYLTRANSFERASE-RELATED"/>
    <property type="match status" value="1"/>
</dbReference>
<evidence type="ECO:0000313" key="4">
    <source>
        <dbReference type="EMBL" id="SOC38303.1"/>
    </source>
</evidence>
<evidence type="ECO:0000256" key="3">
    <source>
        <dbReference type="ARBA" id="ARBA00022691"/>
    </source>
</evidence>
<reference evidence="5" key="1">
    <citation type="submission" date="2017-08" db="EMBL/GenBank/DDBJ databases">
        <authorList>
            <person name="Varghese N."/>
            <person name="Submissions S."/>
        </authorList>
    </citation>
    <scope>NUCLEOTIDE SEQUENCE [LARGE SCALE GENOMIC DNA]</scope>
    <source>
        <strain evidence="5">DSM 23173</strain>
    </source>
</reference>
<dbReference type="Gene3D" id="3.40.50.150">
    <property type="entry name" value="Vaccinia Virus protein VP39"/>
    <property type="match status" value="1"/>
</dbReference>
<dbReference type="RefSeq" id="WP_097038541.1">
    <property type="nucleotide sequence ID" value="NZ_OBQF01000001.1"/>
</dbReference>
<dbReference type="PROSITE" id="PS51682">
    <property type="entry name" value="SAM_OMT_I"/>
    <property type="match status" value="1"/>
</dbReference>
<sequence>MDMKETWKAVDAFIDEELHISDEVMESILEKNEEAGLPPIEVAATHGKMLYLLAKMSGASSILEIGTHGGYSTIWLARSLPKDGLMATLEVSDKHASIAEENIRNAGFEDQVTVIRGQALDSLPKLMEKGYPRFDFIFIDANKDGYPEYLEEALEVSTTGTVIVADNVVRQGKVIDPETEENNIPHIRKFIEMLSENDEIETTIIQTVGRKGYDGFLLGRVK</sequence>
<keyword evidence="3" id="KW-0949">S-adenosyl-L-methionine</keyword>
<evidence type="ECO:0000256" key="1">
    <source>
        <dbReference type="ARBA" id="ARBA00022603"/>
    </source>
</evidence>
<dbReference type="GO" id="GO:0032259">
    <property type="term" value="P:methylation"/>
    <property type="evidence" value="ECO:0007669"/>
    <property type="project" value="UniProtKB-KW"/>
</dbReference>
<organism evidence="4 5">
    <name type="scientific">Salinicoccus kekensis</name>
    <dbReference type="NCBI Taxonomy" id="714307"/>
    <lineage>
        <taxon>Bacteria</taxon>
        <taxon>Bacillati</taxon>
        <taxon>Bacillota</taxon>
        <taxon>Bacilli</taxon>
        <taxon>Bacillales</taxon>
        <taxon>Staphylococcaceae</taxon>
        <taxon>Salinicoccus</taxon>
    </lineage>
</organism>
<keyword evidence="5" id="KW-1185">Reference proteome</keyword>
<dbReference type="SUPFAM" id="SSF53335">
    <property type="entry name" value="S-adenosyl-L-methionine-dependent methyltransferases"/>
    <property type="match status" value="1"/>
</dbReference>
<dbReference type="InterPro" id="IPR002935">
    <property type="entry name" value="SAM_O-MeTrfase"/>
</dbReference>
<dbReference type="AlphaFoldDB" id="A0A285U986"/>
<dbReference type="InterPro" id="IPR029063">
    <property type="entry name" value="SAM-dependent_MTases_sf"/>
</dbReference>
<evidence type="ECO:0000313" key="5">
    <source>
        <dbReference type="Proteomes" id="UP000219412"/>
    </source>
</evidence>